<reference evidence="2 3" key="1">
    <citation type="journal article" date="2023" name="Microbiol. Resour. Announc.">
        <title>Complete Genome Sequence of Imperialibacter roseus strain P4T.</title>
        <authorList>
            <person name="Tizabi D.R."/>
            <person name="Bachvaroff T."/>
            <person name="Hill R.T."/>
        </authorList>
    </citation>
    <scope>NUCLEOTIDE SEQUENCE [LARGE SCALE GENOMIC DNA]</scope>
    <source>
        <strain evidence="2 3">P4T</strain>
    </source>
</reference>
<evidence type="ECO:0000313" key="3">
    <source>
        <dbReference type="Proteomes" id="UP001302349"/>
    </source>
</evidence>
<dbReference type="RefSeq" id="WP_317487040.1">
    <property type="nucleotide sequence ID" value="NZ_CP136051.1"/>
</dbReference>
<feature type="transmembrane region" description="Helical" evidence="1">
    <location>
        <begin position="167"/>
        <end position="187"/>
    </location>
</feature>
<organism evidence="2 3">
    <name type="scientific">Imperialibacter roseus</name>
    <dbReference type="NCBI Taxonomy" id="1324217"/>
    <lineage>
        <taxon>Bacteria</taxon>
        <taxon>Pseudomonadati</taxon>
        <taxon>Bacteroidota</taxon>
        <taxon>Cytophagia</taxon>
        <taxon>Cytophagales</taxon>
        <taxon>Flammeovirgaceae</taxon>
        <taxon>Imperialibacter</taxon>
    </lineage>
</organism>
<gene>
    <name evidence="2" type="ORF">RT717_14185</name>
</gene>
<feature type="transmembrane region" description="Helical" evidence="1">
    <location>
        <begin position="108"/>
        <end position="126"/>
    </location>
</feature>
<evidence type="ECO:0000313" key="2">
    <source>
        <dbReference type="EMBL" id="WOK04225.1"/>
    </source>
</evidence>
<keyword evidence="1" id="KW-0472">Membrane</keyword>
<feature type="transmembrane region" description="Helical" evidence="1">
    <location>
        <begin position="73"/>
        <end position="96"/>
    </location>
</feature>
<evidence type="ECO:0000256" key="1">
    <source>
        <dbReference type="SAM" id="Phobius"/>
    </source>
</evidence>
<name>A0ABZ0IJR1_9BACT</name>
<dbReference type="Proteomes" id="UP001302349">
    <property type="component" value="Chromosome"/>
</dbReference>
<keyword evidence="1" id="KW-1133">Transmembrane helix</keyword>
<feature type="transmembrane region" description="Helical" evidence="1">
    <location>
        <begin position="138"/>
        <end position="155"/>
    </location>
</feature>
<dbReference type="EMBL" id="CP136051">
    <property type="protein sequence ID" value="WOK04225.1"/>
    <property type="molecule type" value="Genomic_DNA"/>
</dbReference>
<evidence type="ECO:0008006" key="4">
    <source>
        <dbReference type="Google" id="ProtNLM"/>
    </source>
</evidence>
<keyword evidence="3" id="KW-1185">Reference proteome</keyword>
<keyword evidence="1" id="KW-0812">Transmembrane</keyword>
<accession>A0ABZ0IJR1</accession>
<feature type="transmembrane region" description="Helical" evidence="1">
    <location>
        <begin position="42"/>
        <end position="61"/>
    </location>
</feature>
<protein>
    <recommendedName>
        <fullName evidence="4">Ferric oxidoreductase domain-containing protein</fullName>
    </recommendedName>
</protein>
<proteinExistence type="predicted"/>
<sequence>MMKKTIGFSLLVVLCEYAIYVWSGGISSEPGICFQLAARYSARVSFLLFAGILCWTGIKGLKHIYTEEQRRQWFVTMIFLLTLNHLIHFYFLAMHFDVKGMELREFKNLTGAVAYIVLTLSPFFLWNKKELTRSRYQIIISGFVLVAALFIGTYVKRFTQEMEVPISKYLLIANLAVLTSLVVINIFKIRSEKNLN</sequence>